<feature type="transmembrane region" description="Helical" evidence="1">
    <location>
        <begin position="248"/>
        <end position="268"/>
    </location>
</feature>
<keyword evidence="1" id="KW-0812">Transmembrane</keyword>
<dbReference type="RefSeq" id="WP_169073899.1">
    <property type="nucleotide sequence ID" value="NZ_JABBXH010000001.1"/>
</dbReference>
<feature type="transmembrane region" description="Helical" evidence="1">
    <location>
        <begin position="224"/>
        <end position="242"/>
    </location>
</feature>
<feature type="transmembrane region" description="Helical" evidence="1">
    <location>
        <begin position="396"/>
        <end position="416"/>
    </location>
</feature>
<organism evidence="2 3">
    <name type="scientific">Thalassotalea algicola</name>
    <dbReference type="NCBI Taxonomy" id="2716224"/>
    <lineage>
        <taxon>Bacteria</taxon>
        <taxon>Pseudomonadati</taxon>
        <taxon>Pseudomonadota</taxon>
        <taxon>Gammaproteobacteria</taxon>
        <taxon>Alteromonadales</taxon>
        <taxon>Colwelliaceae</taxon>
        <taxon>Thalassotalea</taxon>
    </lineage>
</organism>
<evidence type="ECO:0000313" key="3">
    <source>
        <dbReference type="Proteomes" id="UP000568664"/>
    </source>
</evidence>
<keyword evidence="1" id="KW-0472">Membrane</keyword>
<accession>A0A7Y0L9T2</accession>
<feature type="transmembrane region" description="Helical" evidence="1">
    <location>
        <begin position="90"/>
        <end position="109"/>
    </location>
</feature>
<feature type="transmembrane region" description="Helical" evidence="1">
    <location>
        <begin position="149"/>
        <end position="168"/>
    </location>
</feature>
<feature type="transmembrane region" description="Helical" evidence="1">
    <location>
        <begin position="188"/>
        <end position="212"/>
    </location>
</feature>
<keyword evidence="1" id="KW-1133">Transmembrane helix</keyword>
<feature type="transmembrane region" description="Helical" evidence="1">
    <location>
        <begin position="280"/>
        <end position="302"/>
    </location>
</feature>
<reference evidence="2 3" key="1">
    <citation type="submission" date="2020-04" db="EMBL/GenBank/DDBJ databases">
        <title>Thalassotalea sp. M1531, isolated from the surface of marine red alga.</title>
        <authorList>
            <person name="Pang L."/>
            <person name="Lu D.-C."/>
        </authorList>
    </citation>
    <scope>NUCLEOTIDE SEQUENCE [LARGE SCALE GENOMIC DNA]</scope>
    <source>
        <strain evidence="2 3">M1531</strain>
    </source>
</reference>
<name>A0A7Y0L9T2_9GAMM</name>
<dbReference type="Proteomes" id="UP000568664">
    <property type="component" value="Unassembled WGS sequence"/>
</dbReference>
<comment type="caution">
    <text evidence="2">The sequence shown here is derived from an EMBL/GenBank/DDBJ whole genome shotgun (WGS) entry which is preliminary data.</text>
</comment>
<protein>
    <submittedName>
        <fullName evidence="2">Uncharacterized protein</fullName>
    </submittedName>
</protein>
<sequence>MRLSGLQFDNIPALNIPFRFYLTAPIFAILTGVLLIFWGEQIWLSRWMPITLATTHLIALGVVAMIMFGSLFQLLPVLCGTPIPINSKGAIVFISLLSFGILCLSAAFLQQLSFLPALFLLSISLLSFGVILIYTLWFNASGFYTRTPVLLAVIMLALTIILGFSFLLNYQTGYFGALPKYWTNIHAAFGTLGWVTLLIITISFQVIPMFHVTPEFPVTIKNHYPFGLFILLISLAIELLFSNSHVTFALIATLLATYAIAALKQLSLRKRKLPDTTIKFWQLSLSSLLVCSFLLVVNLFTLSSKQLPFSLDSIIGVIFVVGVVLSVIQGMLLKIVPFLITLHLQQHAMKYPMGMGLMPDHYAIISRQHGKQLYWIHLGTLVIVVMSAFIPSLTKLVGILFIINWGFLWLMISRAYNAFSRIKLDISNA</sequence>
<dbReference type="AlphaFoldDB" id="A0A7Y0L9T2"/>
<feature type="transmembrane region" description="Helical" evidence="1">
    <location>
        <begin position="20"/>
        <end position="38"/>
    </location>
</feature>
<gene>
    <name evidence="2" type="ORF">HII17_03455</name>
</gene>
<dbReference type="EMBL" id="JABBXH010000001">
    <property type="protein sequence ID" value="NMP30609.1"/>
    <property type="molecule type" value="Genomic_DNA"/>
</dbReference>
<keyword evidence="3" id="KW-1185">Reference proteome</keyword>
<evidence type="ECO:0000313" key="2">
    <source>
        <dbReference type="EMBL" id="NMP30609.1"/>
    </source>
</evidence>
<evidence type="ECO:0000256" key="1">
    <source>
        <dbReference type="SAM" id="Phobius"/>
    </source>
</evidence>
<feature type="transmembrane region" description="Helical" evidence="1">
    <location>
        <begin position="115"/>
        <end position="137"/>
    </location>
</feature>
<proteinExistence type="predicted"/>
<feature type="transmembrane region" description="Helical" evidence="1">
    <location>
        <begin position="314"/>
        <end position="340"/>
    </location>
</feature>
<feature type="transmembrane region" description="Helical" evidence="1">
    <location>
        <begin position="58"/>
        <end position="78"/>
    </location>
</feature>
<feature type="transmembrane region" description="Helical" evidence="1">
    <location>
        <begin position="373"/>
        <end position="390"/>
    </location>
</feature>